<dbReference type="EMBL" id="CAWVOK010000021">
    <property type="protein sequence ID" value="CAK8163035.1"/>
    <property type="molecule type" value="Genomic_DNA"/>
</dbReference>
<organism evidence="1 2">
    <name type="scientific">Candidatus Xenohaliotis californiensis</name>
    <dbReference type="NCBI Taxonomy" id="84677"/>
    <lineage>
        <taxon>Bacteria</taxon>
        <taxon>Pseudomonadati</taxon>
        <taxon>Pseudomonadota</taxon>
        <taxon>Alphaproteobacteria</taxon>
        <taxon>Rickettsiales</taxon>
        <taxon>Anaplasmataceae</taxon>
        <taxon>Candidatus Xenohaliotis</taxon>
    </lineage>
</organism>
<dbReference type="Gene3D" id="3.40.50.300">
    <property type="entry name" value="P-loop containing nucleotide triphosphate hydrolases"/>
    <property type="match status" value="1"/>
</dbReference>
<dbReference type="SUPFAM" id="SSF52540">
    <property type="entry name" value="P-loop containing nucleoside triphosphate hydrolases"/>
    <property type="match status" value="1"/>
</dbReference>
<evidence type="ECO:0008006" key="3">
    <source>
        <dbReference type="Google" id="ProtNLM"/>
    </source>
</evidence>
<protein>
    <recommendedName>
        <fullName evidence="3">DNA polymerase III subunit delta</fullName>
    </recommendedName>
</protein>
<dbReference type="Pfam" id="PF13177">
    <property type="entry name" value="DNA_pol3_delta2"/>
    <property type="match status" value="1"/>
</dbReference>
<dbReference type="InterPro" id="IPR050238">
    <property type="entry name" value="DNA_Rep/Repair_Clamp_Loader"/>
</dbReference>
<dbReference type="PANTHER" id="PTHR11669:SF8">
    <property type="entry name" value="DNA POLYMERASE III SUBUNIT DELTA"/>
    <property type="match status" value="1"/>
</dbReference>
<dbReference type="Proteomes" id="UP001314181">
    <property type="component" value="Unassembled WGS sequence"/>
</dbReference>
<name>A0ABP0ESU8_9RICK</name>
<keyword evidence="2" id="KW-1185">Reference proteome</keyword>
<accession>A0ABP0ESU8</accession>
<dbReference type="InterPro" id="IPR027417">
    <property type="entry name" value="P-loop_NTPase"/>
</dbReference>
<dbReference type="PANTHER" id="PTHR11669">
    <property type="entry name" value="REPLICATION FACTOR C / DNA POLYMERASE III GAMMA-TAU SUBUNIT"/>
    <property type="match status" value="1"/>
</dbReference>
<reference evidence="1 2" key="1">
    <citation type="submission" date="2024-01" db="EMBL/GenBank/DDBJ databases">
        <authorList>
            <person name="Kunselman E."/>
        </authorList>
    </citation>
    <scope>NUCLEOTIDE SEQUENCE [LARGE SCALE GENOMIC DNA]</scope>
    <source>
        <strain evidence="1">2 abalone samples</strain>
    </source>
</reference>
<proteinExistence type="predicted"/>
<comment type="caution">
    <text evidence="1">The sequence shown here is derived from an EMBL/GenBank/DDBJ whole genome shotgun (WGS) entry which is preliminary data.</text>
</comment>
<evidence type="ECO:0000313" key="2">
    <source>
        <dbReference type="Proteomes" id="UP001314181"/>
    </source>
</evidence>
<evidence type="ECO:0000313" key="1">
    <source>
        <dbReference type="EMBL" id="CAK8163035.1"/>
    </source>
</evidence>
<sequence length="279" mass="31516">MHQTINKIVSKLSGSWMLYGAQGTNKTTTIWYIANKILHYRKSCTPFEHTNLLFINGEKKIQLNDIKQIKNFALQTTTNNKVKIVAIDNSHNMNTNSSAALLKILEEPPKNVIMLLTTIAPSLIPITIRSRCIKIALTKPKNALEIIKNAHPDIKKDIMEIALTISNNSPGLAIKLLNYNLATVVKLMQSILKNSSLSDLPILLQHITDEQTKVITIVLTYLTKNFVLTNSNDANKFYQALQTWDWQKHIISNIQQLNMSHHNATLGLLLQSINMQKTL</sequence>
<gene>
    <name evidence="1" type="ORF">CAXC1_290002</name>
</gene>